<sequence length="434" mass="47530">MRTFARIFVAIVAAAVVVGCGVAWYTSRDPLPSEIRIAAGKQDGLYHTFAQQFAKHLQDRTGRPVRVIETVGSEANVGLLRDGGAELALIQTVSLTPDGLAGVAPLFPEPLHVLVRKGKGIRTPADLVGRRVALGLNGSSIRQNAQTVLAHYDIPLTDTRDADAHFSTLATDPNVEAALVTTGWMNPILEKLLQRPDLELIGLPDPEGFALRHTWFAPATIPQGLYPGKAPTPAAPVRTVAVTALLAARSDAPDRLVRETLAALYETDVRTSFPALLTAKSAKEYDATRMHPAAANYHDPAAAFKRLTQTMELISKSKEALFGVVAAAIIAWGWVRRRREQAAAAADLVQKQKLDDYIGRTLMVEVEQMDVTDPEQLRPFLRRVTHIKQEALKELTSERVRGDQLFAIFLSQCAALSEKIQMRMIYARVTEANR</sequence>
<name>A0A5C1A8N2_9BACT</name>
<dbReference type="SUPFAM" id="SSF53850">
    <property type="entry name" value="Periplasmic binding protein-like II"/>
    <property type="match status" value="1"/>
</dbReference>
<dbReference type="Pfam" id="PF16868">
    <property type="entry name" value="NMT1_3"/>
    <property type="match status" value="1"/>
</dbReference>
<proteinExistence type="predicted"/>
<evidence type="ECO:0008006" key="3">
    <source>
        <dbReference type="Google" id="ProtNLM"/>
    </source>
</evidence>
<dbReference type="EMBL" id="CP042425">
    <property type="protein sequence ID" value="QEL13448.1"/>
    <property type="molecule type" value="Genomic_DNA"/>
</dbReference>
<dbReference type="AlphaFoldDB" id="A0A5C1A8N2"/>
<dbReference type="RefSeq" id="WP_168218750.1">
    <property type="nucleotide sequence ID" value="NZ_CP042425.1"/>
</dbReference>
<dbReference type="Gene3D" id="3.40.190.10">
    <property type="entry name" value="Periplasmic binding protein-like II"/>
    <property type="match status" value="2"/>
</dbReference>
<dbReference type="InterPro" id="IPR011852">
    <property type="entry name" value="TRAP_TAXI"/>
</dbReference>
<dbReference type="PANTHER" id="PTHR42941:SF1">
    <property type="entry name" value="SLL1037 PROTEIN"/>
    <property type="match status" value="1"/>
</dbReference>
<gene>
    <name evidence="1" type="ORF">PX52LOC_00305</name>
</gene>
<dbReference type="Proteomes" id="UP000324974">
    <property type="component" value="Chromosome"/>
</dbReference>
<dbReference type="PANTHER" id="PTHR42941">
    <property type="entry name" value="SLL1037 PROTEIN"/>
    <property type="match status" value="1"/>
</dbReference>
<reference evidence="2" key="1">
    <citation type="submission" date="2019-08" db="EMBL/GenBank/DDBJ databases">
        <title>Limnoglobus roseus gen. nov., sp. nov., a novel freshwater planctomycete with a giant genome from the family Gemmataceae.</title>
        <authorList>
            <person name="Kulichevskaya I.S."/>
            <person name="Naumoff D.G."/>
            <person name="Miroshnikov K."/>
            <person name="Ivanova A."/>
            <person name="Philippov D.A."/>
            <person name="Hakobyan A."/>
            <person name="Rijpstra I.C."/>
            <person name="Sinninghe Damste J.S."/>
            <person name="Liesack W."/>
            <person name="Dedysh S.N."/>
        </authorList>
    </citation>
    <scope>NUCLEOTIDE SEQUENCE [LARGE SCALE GENOMIC DNA]</scope>
    <source>
        <strain evidence="2">PX52</strain>
    </source>
</reference>
<evidence type="ECO:0000313" key="1">
    <source>
        <dbReference type="EMBL" id="QEL13448.1"/>
    </source>
</evidence>
<organism evidence="1 2">
    <name type="scientific">Limnoglobus roseus</name>
    <dbReference type="NCBI Taxonomy" id="2598579"/>
    <lineage>
        <taxon>Bacteria</taxon>
        <taxon>Pseudomonadati</taxon>
        <taxon>Planctomycetota</taxon>
        <taxon>Planctomycetia</taxon>
        <taxon>Gemmatales</taxon>
        <taxon>Gemmataceae</taxon>
        <taxon>Limnoglobus</taxon>
    </lineage>
</organism>
<protein>
    <recommendedName>
        <fullName evidence="3">TRAP transporter substrate-binding protein</fullName>
    </recommendedName>
</protein>
<dbReference type="PROSITE" id="PS51257">
    <property type="entry name" value="PROKAR_LIPOPROTEIN"/>
    <property type="match status" value="1"/>
</dbReference>
<dbReference type="NCBIfam" id="TIGR02122">
    <property type="entry name" value="TRAP_TAXI"/>
    <property type="match status" value="1"/>
</dbReference>
<dbReference type="KEGG" id="lrs:PX52LOC_00305"/>
<accession>A0A5C1A8N2</accession>
<keyword evidence="2" id="KW-1185">Reference proteome</keyword>
<evidence type="ECO:0000313" key="2">
    <source>
        <dbReference type="Proteomes" id="UP000324974"/>
    </source>
</evidence>